<accession>A0A1D2VBJ3</accession>
<evidence type="ECO:0000256" key="6">
    <source>
        <dbReference type="RuleBase" id="RU368039"/>
    </source>
</evidence>
<comment type="function">
    <text evidence="6">Plays an essential role in the assembly of succinate dehydrogenase (SDH), an enzyme complex (also referred to as respiratory complex II) that is a component of both the tricarboxylic acid (TCA) cycle and the mitochondrial electron transport chain, and which couples the oxidation of succinate to fumarate with the reduction of ubiquinone (coenzyme Q) to ubiquinol. Promotes maturation of the iron-sulfur protein subunit of the SDH catalytic dimer, protecting it from the deleterious effects of oxidants. May act together with SDHAF1.</text>
</comment>
<dbReference type="FunCoup" id="A0A1D2VBJ3">
    <property type="interactions" value="263"/>
</dbReference>
<evidence type="ECO:0000256" key="3">
    <source>
        <dbReference type="ARBA" id="ARBA00022946"/>
    </source>
</evidence>
<keyword evidence="8" id="KW-1185">Reference proteome</keyword>
<evidence type="ECO:0000256" key="1">
    <source>
        <dbReference type="ARBA" id="ARBA00004305"/>
    </source>
</evidence>
<protein>
    <recommendedName>
        <fullName evidence="6">Succinate dehydrogenase assembly factor 3</fullName>
        <shortName evidence="6">SDH assembly factor 3</shortName>
        <shortName evidence="6">SDHAF3</shortName>
    </recommendedName>
</protein>
<keyword evidence="3" id="KW-0809">Transit peptide</keyword>
<reference evidence="8" key="1">
    <citation type="submission" date="2016-05" db="EMBL/GenBank/DDBJ databases">
        <title>Comparative genomics of biotechnologically important yeasts.</title>
        <authorList>
            <consortium name="DOE Joint Genome Institute"/>
            <person name="Riley R."/>
            <person name="Haridas S."/>
            <person name="Wolfe K.H."/>
            <person name="Lopes M.R."/>
            <person name="Hittinger C.T."/>
            <person name="Goker M."/>
            <person name="Salamov A."/>
            <person name="Wisecaver J."/>
            <person name="Long T.M."/>
            <person name="Aerts A.L."/>
            <person name="Barry K."/>
            <person name="Choi C."/>
            <person name="Clum A."/>
            <person name="Coughlan A.Y."/>
            <person name="Deshpande S."/>
            <person name="Douglass A.P."/>
            <person name="Hanson S.J."/>
            <person name="Klenk H.-P."/>
            <person name="Labutti K."/>
            <person name="Lapidus A."/>
            <person name="Lindquist E."/>
            <person name="Lipzen A."/>
            <person name="Meier-Kolthoff J.P."/>
            <person name="Ohm R.A."/>
            <person name="Otillar R.P."/>
            <person name="Pangilinan J."/>
            <person name="Peng Y."/>
            <person name="Rokas A."/>
            <person name="Rosa C.A."/>
            <person name="Scheuner C."/>
            <person name="Sibirny A.A."/>
            <person name="Slot J.C."/>
            <person name="Stielow J.B."/>
            <person name="Sun H."/>
            <person name="Kurtzman C.P."/>
            <person name="Blackwell M."/>
            <person name="Grigoriev I.V."/>
            <person name="Jeffries T.W."/>
        </authorList>
    </citation>
    <scope>NUCLEOTIDE SEQUENCE [LARGE SCALE GENOMIC DNA]</scope>
    <source>
        <strain evidence="8">DSM 1968</strain>
    </source>
</reference>
<keyword evidence="4 6" id="KW-0496">Mitochondrion</keyword>
<dbReference type="InterPro" id="IPR008381">
    <property type="entry name" value="SDHAF3/Sdh7"/>
</dbReference>
<dbReference type="PANTHER" id="PTHR13137:SF6">
    <property type="entry name" value="SUCCINATE DEHYDROGENASE ASSEMBLY FACTOR 3, MITOCHONDRIAL"/>
    <property type="match status" value="1"/>
</dbReference>
<dbReference type="Proteomes" id="UP000095038">
    <property type="component" value="Unassembled WGS sequence"/>
</dbReference>
<comment type="subcellular location">
    <subcellularLocation>
        <location evidence="1 6">Mitochondrion matrix</location>
    </subcellularLocation>
</comment>
<dbReference type="GeneID" id="30964488"/>
<name>A0A1D2VBJ3_9ASCO</name>
<evidence type="ECO:0000256" key="2">
    <source>
        <dbReference type="ARBA" id="ARBA00006020"/>
    </source>
</evidence>
<proteinExistence type="inferred from homology"/>
<evidence type="ECO:0000256" key="5">
    <source>
        <dbReference type="ARBA" id="ARBA00023186"/>
    </source>
</evidence>
<dbReference type="GO" id="GO:0005758">
    <property type="term" value="C:mitochondrial intermembrane space"/>
    <property type="evidence" value="ECO:0007669"/>
    <property type="project" value="TreeGrafter"/>
</dbReference>
<dbReference type="CDD" id="cd20270">
    <property type="entry name" value="Complex1_LYR_SDHAF3_LYRM10"/>
    <property type="match status" value="1"/>
</dbReference>
<dbReference type="OrthoDB" id="278329at2759"/>
<dbReference type="Pfam" id="PF13233">
    <property type="entry name" value="Complex1_LYR_2"/>
    <property type="match status" value="1"/>
</dbReference>
<comment type="similarity">
    <text evidence="2 6">Belongs to the complex I LYR family. SDHAF3 subfamily.</text>
</comment>
<dbReference type="GO" id="GO:0006105">
    <property type="term" value="P:succinate metabolic process"/>
    <property type="evidence" value="ECO:0007669"/>
    <property type="project" value="TreeGrafter"/>
</dbReference>
<dbReference type="GO" id="GO:0015976">
    <property type="term" value="P:carbon utilization"/>
    <property type="evidence" value="ECO:0007669"/>
    <property type="project" value="EnsemblFungi"/>
</dbReference>
<evidence type="ECO:0000313" key="7">
    <source>
        <dbReference type="EMBL" id="ODV58972.1"/>
    </source>
</evidence>
<dbReference type="GO" id="GO:0005759">
    <property type="term" value="C:mitochondrial matrix"/>
    <property type="evidence" value="ECO:0007669"/>
    <property type="project" value="UniProtKB-SubCell"/>
</dbReference>
<sequence>MRASMARYVRPRRPVREGPALLPPVYLYRRILRAHRFLPASQRFLGDMYVKEEFRAHRNISDPLQIVGFLTSWQEYLTMISDGQWKQHSLTRSQLDKMSPEQIVQLYELMKESKRVVDGEGEEE</sequence>
<dbReference type="InParanoid" id="A0A1D2VBJ3"/>
<dbReference type="GO" id="GO:0034553">
    <property type="term" value="P:mitochondrial respiratory chain complex II assembly"/>
    <property type="evidence" value="ECO:0007669"/>
    <property type="project" value="UniProtKB-UniRule"/>
</dbReference>
<organism evidence="7 8">
    <name type="scientific">Ascoidea rubescens DSM 1968</name>
    <dbReference type="NCBI Taxonomy" id="1344418"/>
    <lineage>
        <taxon>Eukaryota</taxon>
        <taxon>Fungi</taxon>
        <taxon>Dikarya</taxon>
        <taxon>Ascomycota</taxon>
        <taxon>Saccharomycotina</taxon>
        <taxon>Saccharomycetes</taxon>
        <taxon>Ascoideaceae</taxon>
        <taxon>Ascoidea</taxon>
    </lineage>
</organism>
<keyword evidence="5 6" id="KW-0143">Chaperone</keyword>
<dbReference type="STRING" id="1344418.A0A1D2VBJ3"/>
<dbReference type="GO" id="GO:0006111">
    <property type="term" value="P:regulation of gluconeogenesis"/>
    <property type="evidence" value="ECO:0007669"/>
    <property type="project" value="EnsemblFungi"/>
</dbReference>
<dbReference type="EMBL" id="KV454488">
    <property type="protein sequence ID" value="ODV58972.1"/>
    <property type="molecule type" value="Genomic_DNA"/>
</dbReference>
<dbReference type="RefSeq" id="XP_020045279.1">
    <property type="nucleotide sequence ID" value="XM_020190852.1"/>
</dbReference>
<evidence type="ECO:0000256" key="4">
    <source>
        <dbReference type="ARBA" id="ARBA00023128"/>
    </source>
</evidence>
<dbReference type="PANTHER" id="PTHR13137">
    <property type="entry name" value="DC11 ACN9 HOMOLOG"/>
    <property type="match status" value="1"/>
</dbReference>
<comment type="subunit">
    <text evidence="6">Interacts with the iron-sulfur protein subunit within the SDH catalytic dimer.</text>
</comment>
<evidence type="ECO:0000313" key="8">
    <source>
        <dbReference type="Proteomes" id="UP000095038"/>
    </source>
</evidence>
<gene>
    <name evidence="7" type="ORF">ASCRUDRAFT_38402</name>
</gene>
<dbReference type="AlphaFoldDB" id="A0A1D2VBJ3"/>